<comment type="caution">
    <text evidence="1">The sequence shown here is derived from an EMBL/GenBank/DDBJ whole genome shotgun (WGS) entry which is preliminary data.</text>
</comment>
<protein>
    <submittedName>
        <fullName evidence="1">Uncharacterized protein</fullName>
    </submittedName>
</protein>
<gene>
    <name evidence="1" type="ORF">NC653_020306</name>
</gene>
<dbReference type="Proteomes" id="UP001164929">
    <property type="component" value="Chromosome 8"/>
</dbReference>
<name>A0AAD6MK27_9ROSI</name>
<sequence>MTTGSLPANLLLAEGYLPIGEAQFDKSFTFWQVKALSLGILNFSDGFLLNAENCRRKKTISLLSTDLHLQTATIAIAKGRSCTLTVTVEKISQSA</sequence>
<accession>A0AAD6MK27</accession>
<keyword evidence="2" id="KW-1185">Reference proteome</keyword>
<proteinExistence type="predicted"/>
<reference evidence="1" key="1">
    <citation type="journal article" date="2023" name="Mol. Ecol. Resour.">
        <title>Chromosome-level genome assembly of a triploid poplar Populus alba 'Berolinensis'.</title>
        <authorList>
            <person name="Chen S."/>
            <person name="Yu Y."/>
            <person name="Wang X."/>
            <person name="Wang S."/>
            <person name="Zhang T."/>
            <person name="Zhou Y."/>
            <person name="He R."/>
            <person name="Meng N."/>
            <person name="Wang Y."/>
            <person name="Liu W."/>
            <person name="Liu Z."/>
            <person name="Liu J."/>
            <person name="Guo Q."/>
            <person name="Huang H."/>
            <person name="Sederoff R.R."/>
            <person name="Wang G."/>
            <person name="Qu G."/>
            <person name="Chen S."/>
        </authorList>
    </citation>
    <scope>NUCLEOTIDE SEQUENCE</scope>
    <source>
        <strain evidence="1">SC-2020</strain>
    </source>
</reference>
<evidence type="ECO:0000313" key="1">
    <source>
        <dbReference type="EMBL" id="KAJ6987041.1"/>
    </source>
</evidence>
<dbReference type="AlphaFoldDB" id="A0AAD6MK27"/>
<organism evidence="1 2">
    <name type="scientific">Populus alba x Populus x berolinensis</name>
    <dbReference type="NCBI Taxonomy" id="444605"/>
    <lineage>
        <taxon>Eukaryota</taxon>
        <taxon>Viridiplantae</taxon>
        <taxon>Streptophyta</taxon>
        <taxon>Embryophyta</taxon>
        <taxon>Tracheophyta</taxon>
        <taxon>Spermatophyta</taxon>
        <taxon>Magnoliopsida</taxon>
        <taxon>eudicotyledons</taxon>
        <taxon>Gunneridae</taxon>
        <taxon>Pentapetalae</taxon>
        <taxon>rosids</taxon>
        <taxon>fabids</taxon>
        <taxon>Malpighiales</taxon>
        <taxon>Salicaceae</taxon>
        <taxon>Saliceae</taxon>
        <taxon>Populus</taxon>
    </lineage>
</organism>
<evidence type="ECO:0000313" key="2">
    <source>
        <dbReference type="Proteomes" id="UP001164929"/>
    </source>
</evidence>
<dbReference type="EMBL" id="JAQIZT010000008">
    <property type="protein sequence ID" value="KAJ6987041.1"/>
    <property type="molecule type" value="Genomic_DNA"/>
</dbReference>